<feature type="transmembrane region" description="Helical" evidence="4">
    <location>
        <begin position="17"/>
        <end position="37"/>
    </location>
</feature>
<dbReference type="CDD" id="cd00063">
    <property type="entry name" value="FN3"/>
    <property type="match status" value="2"/>
</dbReference>
<dbReference type="InterPro" id="IPR008965">
    <property type="entry name" value="CBM2/CBM3_carb-bd_dom_sf"/>
</dbReference>
<dbReference type="InterPro" id="IPR003961">
    <property type="entry name" value="FN3_dom"/>
</dbReference>
<keyword evidence="4" id="KW-1133">Transmembrane helix</keyword>
<dbReference type="Proteomes" id="UP000630887">
    <property type="component" value="Unassembled WGS sequence"/>
</dbReference>
<dbReference type="SUPFAM" id="SSF50952">
    <property type="entry name" value="Soluble quinoprotein glucose dehydrogenase"/>
    <property type="match status" value="1"/>
</dbReference>
<dbReference type="SUPFAM" id="SSF49384">
    <property type="entry name" value="Carbohydrate-binding domain"/>
    <property type="match status" value="1"/>
</dbReference>
<reference evidence="7 8" key="1">
    <citation type="submission" date="2021-01" db="EMBL/GenBank/DDBJ databases">
        <title>Whole genome shotgun sequence of Catellatospora coxensis NBRC 107359.</title>
        <authorList>
            <person name="Komaki H."/>
            <person name="Tamura T."/>
        </authorList>
    </citation>
    <scope>NUCLEOTIDE SEQUENCE [LARGE SCALE GENOMIC DNA]</scope>
    <source>
        <strain evidence="7 8">NBRC 107359</strain>
    </source>
</reference>
<evidence type="ECO:0000313" key="7">
    <source>
        <dbReference type="EMBL" id="GIG07684.1"/>
    </source>
</evidence>
<dbReference type="SUPFAM" id="SSF49265">
    <property type="entry name" value="Fibronectin type III"/>
    <property type="match status" value="1"/>
</dbReference>
<dbReference type="Pfam" id="PF07995">
    <property type="entry name" value="GSDH"/>
    <property type="match status" value="1"/>
</dbReference>
<evidence type="ECO:0000259" key="6">
    <source>
        <dbReference type="PROSITE" id="PS51173"/>
    </source>
</evidence>
<proteinExistence type="predicted"/>
<dbReference type="EMBL" id="BONI01000037">
    <property type="protein sequence ID" value="GIG07684.1"/>
    <property type="molecule type" value="Genomic_DNA"/>
</dbReference>
<keyword evidence="2" id="KW-0378">Hydrolase</keyword>
<evidence type="ECO:0008006" key="9">
    <source>
        <dbReference type="Google" id="ProtNLM"/>
    </source>
</evidence>
<evidence type="ECO:0000313" key="8">
    <source>
        <dbReference type="Proteomes" id="UP000630887"/>
    </source>
</evidence>
<keyword evidence="2" id="KW-0326">Glycosidase</keyword>
<dbReference type="RefSeq" id="WP_239167553.1">
    <property type="nucleotide sequence ID" value="NZ_BAAALC010000020.1"/>
</dbReference>
<keyword evidence="1" id="KW-0119">Carbohydrate metabolism</keyword>
<dbReference type="PANTHER" id="PTHR19328:SF13">
    <property type="entry name" value="HIPL1 PROTEIN"/>
    <property type="match status" value="1"/>
</dbReference>
<dbReference type="GO" id="GO:0030247">
    <property type="term" value="F:polysaccharide binding"/>
    <property type="evidence" value="ECO:0007669"/>
    <property type="project" value="UniProtKB-UniRule"/>
</dbReference>
<dbReference type="Gene3D" id="2.60.40.10">
    <property type="entry name" value="Immunoglobulins"/>
    <property type="match status" value="2"/>
</dbReference>
<dbReference type="InterPro" id="IPR012938">
    <property type="entry name" value="Glc/Sorbosone_DH"/>
</dbReference>
<dbReference type="GO" id="GO:0004553">
    <property type="term" value="F:hydrolase activity, hydrolyzing O-glycosyl compounds"/>
    <property type="evidence" value="ECO:0007669"/>
    <property type="project" value="InterPro"/>
</dbReference>
<evidence type="ECO:0000256" key="3">
    <source>
        <dbReference type="ARBA" id="ARBA00023326"/>
    </source>
</evidence>
<keyword evidence="8" id="KW-1185">Reference proteome</keyword>
<feature type="transmembrane region" description="Helical" evidence="4">
    <location>
        <begin position="43"/>
        <end position="65"/>
    </location>
</feature>
<dbReference type="SMART" id="SM00060">
    <property type="entry name" value="FN3"/>
    <property type="match status" value="2"/>
</dbReference>
<evidence type="ECO:0000256" key="1">
    <source>
        <dbReference type="ARBA" id="ARBA00023277"/>
    </source>
</evidence>
<sequence length="899" mass="93127">MTPCCATERYTALAGRAATVAMVSMLAASALAAPAYALGGFGLIAAGSVLACLGSAAAAVPSLSALDEYGPLLVRDLGVATAGVPLVIAALIAAMALGSALTEARLQHTMSGHTRATVLSVSGFGAELGAAARRRRAGGRRRAGLSGAAVALARVRDIDLRRLWWPYVSVKLRTGVFATLRVDAGRVQGRRVPPPADDKAVPTAMRRRAADPSIPVHDVVEACARDVLFVNGGPMRTSRRRLAVLLTATTVLVAAGAVTAISAQAAAGCRVTYAISSQWQGGFGANVTLTNLGDPVSSWQVGWTFGAGQAVTQLWNGSHTQSGSQVTVRNAPYNGALATGASTAFGFNGSWTSSNPIPAAFTMNGVTCTGTTTPTSPPPADTQPPTVPGNARISNLTCNSVTFAWNASTDDVGVAFYDVYHDGQQMTSVGGGTPSVNLTVVPGATWGLYVNARDAAGNVSQASSTVTITPPQCQTDTTPPTAATQLAGSASGTTVTLQWTAATDDIGVRAYDVYRGGAVVGTVSGNPPATTFIDSGLAANTTYQYQVRARDAAGNTGPASNTATVATTGGCTVCAVTQVATDTDIPWGLTTLPGGSIVYSRRDAHDIIRLDPATGVKTTLGTVPNVQSTDGEGGLLGIAVAPSYATDGWLYVMHTSPTDNRVVRIRVVNDRLDTSTLAVLVSGMARNKYHDGGRLRFGPDGKLYASSGDAQNGSWAQDRNRLEGKILRLNPDGTVPADNPFGNLVWSYGHRNPQGLAFDAQGRLWEQEFGNTVMDETNLIERGGNYGWPNCEGTTGTCGTAGLIAPKRTYPTSEGSCSGLTVVRDAVYVACLRGTRLYRAVISGTSLTNVQSYFVGTYGRLRTVEPSPSGGIWLTTSNTGDKDSVPNNSNERILHVALG</sequence>
<feature type="transmembrane region" description="Helical" evidence="4">
    <location>
        <begin position="242"/>
        <end position="263"/>
    </location>
</feature>
<organism evidence="7 8">
    <name type="scientific">Catellatospora coxensis</name>
    <dbReference type="NCBI Taxonomy" id="310354"/>
    <lineage>
        <taxon>Bacteria</taxon>
        <taxon>Bacillati</taxon>
        <taxon>Actinomycetota</taxon>
        <taxon>Actinomycetes</taxon>
        <taxon>Micromonosporales</taxon>
        <taxon>Micromonosporaceae</taxon>
        <taxon>Catellatospora</taxon>
    </lineage>
</organism>
<dbReference type="Gene3D" id="2.60.40.290">
    <property type="match status" value="1"/>
</dbReference>
<feature type="domain" description="CBM2" evidence="6">
    <location>
        <begin position="262"/>
        <end position="371"/>
    </location>
</feature>
<dbReference type="PANTHER" id="PTHR19328">
    <property type="entry name" value="HEDGEHOG-INTERACTING PROTEIN"/>
    <property type="match status" value="1"/>
</dbReference>
<evidence type="ECO:0000256" key="2">
    <source>
        <dbReference type="ARBA" id="ARBA00023295"/>
    </source>
</evidence>
<name>A0A8J3P8P0_9ACTN</name>
<dbReference type="SMART" id="SM00637">
    <property type="entry name" value="CBD_II"/>
    <property type="match status" value="1"/>
</dbReference>
<evidence type="ECO:0000256" key="4">
    <source>
        <dbReference type="SAM" id="Phobius"/>
    </source>
</evidence>
<dbReference type="PROSITE" id="PS50853">
    <property type="entry name" value="FN3"/>
    <property type="match status" value="1"/>
</dbReference>
<protein>
    <recommendedName>
        <fullName evidence="9">Glucose/arabinose dehydrogenase</fullName>
    </recommendedName>
</protein>
<gene>
    <name evidence="7" type="ORF">Cco03nite_43840</name>
</gene>
<dbReference type="InterPro" id="IPR001919">
    <property type="entry name" value="CBD2"/>
</dbReference>
<keyword evidence="4" id="KW-0472">Membrane</keyword>
<dbReference type="InterPro" id="IPR012291">
    <property type="entry name" value="CBM2_carb-bd_dom_sf"/>
</dbReference>
<feature type="transmembrane region" description="Helical" evidence="4">
    <location>
        <begin position="77"/>
        <end position="101"/>
    </location>
</feature>
<dbReference type="GO" id="GO:0000272">
    <property type="term" value="P:polysaccharide catabolic process"/>
    <property type="evidence" value="ECO:0007669"/>
    <property type="project" value="UniProtKB-KW"/>
</dbReference>
<dbReference type="Pfam" id="PF00553">
    <property type="entry name" value="CBM_2"/>
    <property type="match status" value="1"/>
</dbReference>
<dbReference type="PROSITE" id="PS51173">
    <property type="entry name" value="CBM2"/>
    <property type="match status" value="1"/>
</dbReference>
<comment type="caution">
    <text evidence="7">The sequence shown here is derived from an EMBL/GenBank/DDBJ whole genome shotgun (WGS) entry which is preliminary data.</text>
</comment>
<keyword evidence="3" id="KW-0624">Polysaccharide degradation</keyword>
<dbReference type="Pfam" id="PF00041">
    <property type="entry name" value="fn3"/>
    <property type="match status" value="1"/>
</dbReference>
<dbReference type="AlphaFoldDB" id="A0A8J3P8P0"/>
<evidence type="ECO:0000259" key="5">
    <source>
        <dbReference type="PROSITE" id="PS50853"/>
    </source>
</evidence>
<feature type="domain" description="Fibronectin type-III" evidence="5">
    <location>
        <begin position="479"/>
        <end position="570"/>
    </location>
</feature>
<dbReference type="InterPro" id="IPR036116">
    <property type="entry name" value="FN3_sf"/>
</dbReference>
<dbReference type="Gene3D" id="2.120.10.30">
    <property type="entry name" value="TolB, C-terminal domain"/>
    <property type="match status" value="1"/>
</dbReference>
<accession>A0A8J3P8P0</accession>
<dbReference type="InterPro" id="IPR011042">
    <property type="entry name" value="6-blade_b-propeller_TolB-like"/>
</dbReference>
<keyword evidence="4" id="KW-0812">Transmembrane</keyword>
<dbReference type="InterPro" id="IPR013783">
    <property type="entry name" value="Ig-like_fold"/>
</dbReference>
<dbReference type="InterPro" id="IPR011041">
    <property type="entry name" value="Quinoprot_gluc/sorb_DH_b-prop"/>
</dbReference>